<dbReference type="RefSeq" id="WP_091622710.1">
    <property type="nucleotide sequence ID" value="NZ_CP109071.1"/>
</dbReference>
<evidence type="ECO:0000313" key="2">
    <source>
        <dbReference type="EMBL" id="WSA34007.1"/>
    </source>
</evidence>
<name>A0ABZ1EHH0_9ACTN</name>
<dbReference type="PROSITE" id="PS51257">
    <property type="entry name" value="PROKAR_LIPOPROTEIN"/>
    <property type="match status" value="1"/>
</dbReference>
<evidence type="ECO:0000313" key="3">
    <source>
        <dbReference type="Proteomes" id="UP001334804"/>
    </source>
</evidence>
<evidence type="ECO:0000256" key="1">
    <source>
        <dbReference type="SAM" id="SignalP"/>
    </source>
</evidence>
<gene>
    <name evidence="2" type="ORF">OIE14_08175</name>
</gene>
<sequence>MNIRRWSIGVLAATLLVPGLTACKSDASEPAAGGGSSEVAVPADPKEALLASTKEIEKGNFTFTLSGDGLSGKGLVHKPSNSAQFSMKFDDGSGTSMGMELIYIEPDSWVMLDLGELGAMIPGAEKTKGKYQHLDQSKVKGAGELSRYMEEVDPAGSATLTKGITEVQKTAEGSYTGKLDASAATDSSALDADTVKALGAQAKALPFTAKLDAQGRLTELVISVPAAGETKAHDIKVTYADYGSATAAQKPPADKVVEASDETYEMFKN</sequence>
<evidence type="ECO:0008006" key="4">
    <source>
        <dbReference type="Google" id="ProtNLM"/>
    </source>
</evidence>
<keyword evidence="1" id="KW-0732">Signal</keyword>
<accession>A0ABZ1EHH0</accession>
<dbReference type="Proteomes" id="UP001334804">
    <property type="component" value="Chromosome"/>
</dbReference>
<keyword evidence="3" id="KW-1185">Reference proteome</keyword>
<protein>
    <recommendedName>
        <fullName evidence="4">Lipoprotein</fullName>
    </recommendedName>
</protein>
<organism evidence="2 3">
    <name type="scientific">Micromonospora peucetia</name>
    <dbReference type="NCBI Taxonomy" id="47871"/>
    <lineage>
        <taxon>Bacteria</taxon>
        <taxon>Bacillati</taxon>
        <taxon>Actinomycetota</taxon>
        <taxon>Actinomycetes</taxon>
        <taxon>Micromonosporales</taxon>
        <taxon>Micromonosporaceae</taxon>
        <taxon>Micromonospora</taxon>
    </lineage>
</organism>
<proteinExistence type="predicted"/>
<reference evidence="2 3" key="1">
    <citation type="submission" date="2022-10" db="EMBL/GenBank/DDBJ databases">
        <title>The complete genomes of actinobacterial strains from the NBC collection.</title>
        <authorList>
            <person name="Joergensen T.S."/>
            <person name="Alvarez Arevalo M."/>
            <person name="Sterndorff E.B."/>
            <person name="Faurdal D."/>
            <person name="Vuksanovic O."/>
            <person name="Mourched A.-S."/>
            <person name="Charusanti P."/>
            <person name="Shaw S."/>
            <person name="Blin K."/>
            <person name="Weber T."/>
        </authorList>
    </citation>
    <scope>NUCLEOTIDE SEQUENCE [LARGE SCALE GENOMIC DNA]</scope>
    <source>
        <strain evidence="2 3">NBC 01809</strain>
    </source>
</reference>
<dbReference type="EMBL" id="CP109071">
    <property type="protein sequence ID" value="WSA34007.1"/>
    <property type="molecule type" value="Genomic_DNA"/>
</dbReference>
<feature type="signal peptide" evidence="1">
    <location>
        <begin position="1"/>
        <end position="22"/>
    </location>
</feature>
<feature type="chain" id="PRO_5045663324" description="Lipoprotein" evidence="1">
    <location>
        <begin position="23"/>
        <end position="269"/>
    </location>
</feature>